<evidence type="ECO:0000256" key="1">
    <source>
        <dbReference type="SAM" id="MobiDB-lite"/>
    </source>
</evidence>
<comment type="caution">
    <text evidence="2">The sequence shown here is derived from an EMBL/GenBank/DDBJ whole genome shotgun (WGS) entry which is preliminary data.</text>
</comment>
<proteinExistence type="predicted"/>
<dbReference type="EMBL" id="JAVXUP010002214">
    <property type="protein sequence ID" value="KAK3004749.1"/>
    <property type="molecule type" value="Genomic_DNA"/>
</dbReference>
<evidence type="ECO:0000313" key="3">
    <source>
        <dbReference type="Proteomes" id="UP001188597"/>
    </source>
</evidence>
<organism evidence="2 3">
    <name type="scientific">Escallonia herrerae</name>
    <dbReference type="NCBI Taxonomy" id="1293975"/>
    <lineage>
        <taxon>Eukaryota</taxon>
        <taxon>Viridiplantae</taxon>
        <taxon>Streptophyta</taxon>
        <taxon>Embryophyta</taxon>
        <taxon>Tracheophyta</taxon>
        <taxon>Spermatophyta</taxon>
        <taxon>Magnoliopsida</taxon>
        <taxon>eudicotyledons</taxon>
        <taxon>Gunneridae</taxon>
        <taxon>Pentapetalae</taxon>
        <taxon>asterids</taxon>
        <taxon>campanulids</taxon>
        <taxon>Escalloniales</taxon>
        <taxon>Escalloniaceae</taxon>
        <taxon>Escallonia</taxon>
    </lineage>
</organism>
<feature type="region of interest" description="Disordered" evidence="1">
    <location>
        <begin position="35"/>
        <end position="64"/>
    </location>
</feature>
<dbReference type="Proteomes" id="UP001188597">
    <property type="component" value="Unassembled WGS sequence"/>
</dbReference>
<accession>A0AA88VCT5</accession>
<evidence type="ECO:0000313" key="2">
    <source>
        <dbReference type="EMBL" id="KAK3004749.1"/>
    </source>
</evidence>
<protein>
    <submittedName>
        <fullName evidence="2">Uncharacterized protein</fullName>
    </submittedName>
</protein>
<name>A0AA88VCT5_9ASTE</name>
<sequence>MIDASSQPCFQPVDSTDYLIDSELFDIADKDGVGAENHEGDFGLSQYSNGSDKMPISDNGEMHDGQECGDLDVLPFEYNEGKTHDGEHRGDFEECSEETIMGKVFDGQDEAYEFYN</sequence>
<dbReference type="AlphaFoldDB" id="A0AA88VCT5"/>
<keyword evidence="3" id="KW-1185">Reference proteome</keyword>
<gene>
    <name evidence="2" type="ORF">RJ639_019347</name>
</gene>
<reference evidence="2" key="1">
    <citation type="submission" date="2022-12" db="EMBL/GenBank/DDBJ databases">
        <title>Draft genome assemblies for two species of Escallonia (Escalloniales).</title>
        <authorList>
            <person name="Chanderbali A."/>
            <person name="Dervinis C."/>
            <person name="Anghel I."/>
            <person name="Soltis D."/>
            <person name="Soltis P."/>
            <person name="Zapata F."/>
        </authorList>
    </citation>
    <scope>NUCLEOTIDE SEQUENCE</scope>
    <source>
        <strain evidence="2">UCBG64.0493</strain>
        <tissue evidence="2">Leaf</tissue>
    </source>
</reference>